<evidence type="ECO:0000313" key="4">
    <source>
        <dbReference type="EMBL" id="QPF88669.1"/>
    </source>
</evidence>
<dbReference type="AlphaFoldDB" id="A0A7S9D1D7"/>
<dbReference type="InterPro" id="IPR001867">
    <property type="entry name" value="OmpR/PhoB-type_DNA-bd"/>
</dbReference>
<dbReference type="GO" id="GO:0000160">
    <property type="term" value="P:phosphorelay signal transduction system"/>
    <property type="evidence" value="ECO:0007669"/>
    <property type="project" value="InterPro"/>
</dbReference>
<dbReference type="KEGG" id="bcou:IC761_19250"/>
<dbReference type="InterPro" id="IPR036388">
    <property type="entry name" value="WH-like_DNA-bd_sf"/>
</dbReference>
<dbReference type="Proteomes" id="UP000594621">
    <property type="component" value="Chromosome"/>
</dbReference>
<dbReference type="SUPFAM" id="SSF46894">
    <property type="entry name" value="C-terminal effector domain of the bipartite response regulators"/>
    <property type="match status" value="1"/>
</dbReference>
<dbReference type="CDD" id="cd00383">
    <property type="entry name" value="trans_reg_C"/>
    <property type="match status" value="1"/>
</dbReference>
<reference evidence="4 5" key="1">
    <citation type="submission" date="2020-09" db="EMBL/GenBank/DDBJ databases">
        <title>Complete genomes of bradyrhizobia occurring on native shrubby legumes in Australia.</title>
        <authorList>
            <person name="Lafay B."/>
        </authorList>
    </citation>
    <scope>NUCLEOTIDE SEQUENCE [LARGE SCALE GENOMIC DNA]</scope>
    <source>
        <strain evidence="4 5">BDV5040</strain>
    </source>
</reference>
<dbReference type="GO" id="GO:0006355">
    <property type="term" value="P:regulation of DNA-templated transcription"/>
    <property type="evidence" value="ECO:0007669"/>
    <property type="project" value="InterPro"/>
</dbReference>
<dbReference type="EMBL" id="CP061379">
    <property type="protein sequence ID" value="QPF88669.1"/>
    <property type="molecule type" value="Genomic_DNA"/>
</dbReference>
<dbReference type="PROSITE" id="PS51755">
    <property type="entry name" value="OMPR_PHOB"/>
    <property type="match status" value="1"/>
</dbReference>
<proteinExistence type="predicted"/>
<evidence type="ECO:0000259" key="3">
    <source>
        <dbReference type="PROSITE" id="PS51755"/>
    </source>
</evidence>
<evidence type="ECO:0000256" key="1">
    <source>
        <dbReference type="ARBA" id="ARBA00023125"/>
    </source>
</evidence>
<feature type="DNA-binding region" description="OmpR/PhoB-type" evidence="2">
    <location>
        <begin position="46"/>
        <end position="144"/>
    </location>
</feature>
<gene>
    <name evidence="4" type="ORF">IC761_19250</name>
</gene>
<dbReference type="PANTHER" id="PTHR47691:SF3">
    <property type="entry name" value="HTH-TYPE TRANSCRIPTIONAL REGULATOR RV0890C-RELATED"/>
    <property type="match status" value="1"/>
</dbReference>
<keyword evidence="5" id="KW-1185">Reference proteome</keyword>
<evidence type="ECO:0000256" key="2">
    <source>
        <dbReference type="PROSITE-ProRule" id="PRU01091"/>
    </source>
</evidence>
<dbReference type="InterPro" id="IPR016032">
    <property type="entry name" value="Sig_transdc_resp-reg_C-effctor"/>
</dbReference>
<dbReference type="SMART" id="SM00862">
    <property type="entry name" value="Trans_reg_C"/>
    <property type="match status" value="1"/>
</dbReference>
<keyword evidence="1 2" id="KW-0238">DNA-binding</keyword>
<protein>
    <submittedName>
        <fullName evidence="4">Transcriptional regulator</fullName>
    </submittedName>
</protein>
<feature type="domain" description="OmpR/PhoB-type" evidence="3">
    <location>
        <begin position="46"/>
        <end position="144"/>
    </location>
</feature>
<evidence type="ECO:0000313" key="5">
    <source>
        <dbReference type="Proteomes" id="UP000594621"/>
    </source>
</evidence>
<dbReference type="Pfam" id="PF00486">
    <property type="entry name" value="Trans_reg_C"/>
    <property type="match status" value="1"/>
</dbReference>
<dbReference type="Gene3D" id="1.10.10.10">
    <property type="entry name" value="Winged helix-like DNA-binding domain superfamily/Winged helix DNA-binding domain"/>
    <property type="match status" value="1"/>
</dbReference>
<accession>A0A7S9D1D7</accession>
<dbReference type="PANTHER" id="PTHR47691">
    <property type="entry name" value="REGULATOR-RELATED"/>
    <property type="match status" value="1"/>
</dbReference>
<sequence>MRSTLAFGRLEQFHPEPSLDVGHAVESRHVVRPIFEKQTASAGVAPADVSFGPFRLLATQFLLLEGDKPVGIGSRALEILTVLLERRGELVSKQDLMARVWPNVHVGAANLTVHMSALRRALRDGRDGNRFIVNIPGRGYCFVASVDVSRHGN</sequence>
<name>A0A7S9D1D7_9BRAD</name>
<organism evidence="4 5">
    <name type="scientific">Bradyrhizobium commune</name>
    <dbReference type="NCBI Taxonomy" id="83627"/>
    <lineage>
        <taxon>Bacteria</taxon>
        <taxon>Pseudomonadati</taxon>
        <taxon>Pseudomonadota</taxon>
        <taxon>Alphaproteobacteria</taxon>
        <taxon>Hyphomicrobiales</taxon>
        <taxon>Nitrobacteraceae</taxon>
        <taxon>Bradyrhizobium</taxon>
    </lineage>
</organism>
<dbReference type="GO" id="GO:0003677">
    <property type="term" value="F:DNA binding"/>
    <property type="evidence" value="ECO:0007669"/>
    <property type="project" value="UniProtKB-UniRule"/>
</dbReference>